<keyword evidence="1" id="KW-0812">Transmembrane</keyword>
<comment type="caution">
    <text evidence="2">The sequence shown here is derived from an EMBL/GenBank/DDBJ whole genome shotgun (WGS) entry which is preliminary data.</text>
</comment>
<evidence type="ECO:0000256" key="1">
    <source>
        <dbReference type="SAM" id="Phobius"/>
    </source>
</evidence>
<dbReference type="Proteomes" id="UP001596378">
    <property type="component" value="Unassembled WGS sequence"/>
</dbReference>
<evidence type="ECO:0000313" key="3">
    <source>
        <dbReference type="Proteomes" id="UP001596378"/>
    </source>
</evidence>
<reference evidence="3" key="1">
    <citation type="journal article" date="2019" name="Int. J. Syst. Evol. Microbiol.">
        <title>The Global Catalogue of Microorganisms (GCM) 10K type strain sequencing project: providing services to taxonomists for standard genome sequencing and annotation.</title>
        <authorList>
            <consortium name="The Broad Institute Genomics Platform"/>
            <consortium name="The Broad Institute Genome Sequencing Center for Infectious Disease"/>
            <person name="Wu L."/>
            <person name="Ma J."/>
        </authorList>
    </citation>
    <scope>NUCLEOTIDE SEQUENCE [LARGE SCALE GENOMIC DNA]</scope>
    <source>
        <strain evidence="3">KCTC 12907</strain>
    </source>
</reference>
<gene>
    <name evidence="2" type="ORF">ACFQMJ_31430</name>
</gene>
<organism evidence="2 3">
    <name type="scientific">Cohnella cellulosilytica</name>
    <dbReference type="NCBI Taxonomy" id="986710"/>
    <lineage>
        <taxon>Bacteria</taxon>
        <taxon>Bacillati</taxon>
        <taxon>Bacillota</taxon>
        <taxon>Bacilli</taxon>
        <taxon>Bacillales</taxon>
        <taxon>Paenibacillaceae</taxon>
        <taxon>Cohnella</taxon>
    </lineage>
</organism>
<dbReference type="EMBL" id="JBHTAI010000029">
    <property type="protein sequence ID" value="MFC7153074.1"/>
    <property type="molecule type" value="Genomic_DNA"/>
</dbReference>
<proteinExistence type="predicted"/>
<protein>
    <recommendedName>
        <fullName evidence="4">DUF4367 domain-containing protein</fullName>
    </recommendedName>
</protein>
<keyword evidence="1" id="KW-1133">Transmembrane helix</keyword>
<keyword evidence="3" id="KW-1185">Reference proteome</keyword>
<name>A0ABW2FM44_9BACL</name>
<evidence type="ECO:0008006" key="4">
    <source>
        <dbReference type="Google" id="ProtNLM"/>
    </source>
</evidence>
<dbReference type="RefSeq" id="WP_378050104.1">
    <property type="nucleotide sequence ID" value="NZ_JBHMDN010000024.1"/>
</dbReference>
<evidence type="ECO:0000313" key="2">
    <source>
        <dbReference type="EMBL" id="MFC7153074.1"/>
    </source>
</evidence>
<feature type="transmembrane region" description="Helical" evidence="1">
    <location>
        <begin position="57"/>
        <end position="78"/>
    </location>
</feature>
<keyword evidence="1" id="KW-0472">Membrane</keyword>
<sequence>MRKSRPIDWHANLTLLKERLPRIDRTERIMVEIRGKSQAGQPQPAVQSVRRPGKARAVRVSLIVAAVLFACGFGYAAGSWKLFAPDGSIALEYRSFMPGDEPNIEVDTAALRNRLAEGEAAVFYLKAQNRYIGLANEREYTDYSQFAAEVGRRAPLNEVGYGFVFQSGSLVHDLKWGVADDTAWPDPKTAEEISYRTIPLGDTVGYTASYENGRGNKVSLTVWFNVPDRAIYTTAMNEADVEKVKIGSTEAFYLKERDSDAQRVAWGEGSGERYAYYSLEDLSADQLPRERLVEIASMLGGK</sequence>
<accession>A0ABW2FM44</accession>